<protein>
    <recommendedName>
        <fullName evidence="4">Haemolysin XhlA</fullName>
    </recommendedName>
</protein>
<keyword evidence="3" id="KW-1185">Reference proteome</keyword>
<gene>
    <name evidence="2" type="ORF">H0266_13900</name>
</gene>
<evidence type="ECO:0000313" key="3">
    <source>
        <dbReference type="Proteomes" id="UP000571017"/>
    </source>
</evidence>
<evidence type="ECO:0000313" key="2">
    <source>
        <dbReference type="EMBL" id="MBA2175985.1"/>
    </source>
</evidence>
<reference evidence="2 3" key="1">
    <citation type="journal article" date="2004" name="Extremophiles">
        <title>Halobacillus locisalis sp. nov., a halophilic bacterium isolated from a marine solar saltern of the Yellow Sea in Korea.</title>
        <authorList>
            <person name="Yoon J.H."/>
            <person name="Kang K.H."/>
            <person name="Oh T.K."/>
            <person name="Park Y.H."/>
        </authorList>
    </citation>
    <scope>NUCLEOTIDE SEQUENCE [LARGE SCALE GENOMIC DNA]</scope>
    <source>
        <strain evidence="2 3">KCTC 3788</strain>
    </source>
</reference>
<proteinExistence type="predicted"/>
<keyword evidence="1" id="KW-0812">Transmembrane</keyword>
<organism evidence="2 3">
    <name type="scientific">Halobacillus locisalis</name>
    <dbReference type="NCBI Taxonomy" id="220753"/>
    <lineage>
        <taxon>Bacteria</taxon>
        <taxon>Bacillati</taxon>
        <taxon>Bacillota</taxon>
        <taxon>Bacilli</taxon>
        <taxon>Bacillales</taxon>
        <taxon>Bacillaceae</taxon>
        <taxon>Halobacillus</taxon>
    </lineage>
</organism>
<keyword evidence="1" id="KW-0472">Membrane</keyword>
<dbReference type="Proteomes" id="UP000571017">
    <property type="component" value="Unassembled WGS sequence"/>
</dbReference>
<comment type="caution">
    <text evidence="2">The sequence shown here is derived from an EMBL/GenBank/DDBJ whole genome shotgun (WGS) entry which is preliminary data.</text>
</comment>
<dbReference type="EMBL" id="JACEFG010000003">
    <property type="protein sequence ID" value="MBA2175985.1"/>
    <property type="molecule type" value="Genomic_DNA"/>
</dbReference>
<feature type="transmembrane region" description="Helical" evidence="1">
    <location>
        <begin position="30"/>
        <end position="49"/>
    </location>
</feature>
<evidence type="ECO:0008006" key="4">
    <source>
        <dbReference type="Google" id="ProtNLM"/>
    </source>
</evidence>
<name>A0A838CW49_9BACI</name>
<accession>A0A838CW49</accession>
<keyword evidence="1" id="KW-1133">Transmembrane helix</keyword>
<dbReference type="RefSeq" id="WP_181473033.1">
    <property type="nucleotide sequence ID" value="NZ_JACEFG010000003.1"/>
</dbReference>
<sequence length="50" mass="5615">MDHPTREEFESLKREVEQLKKAKSKVNTEITSIIAGSAIAITAIIGIFWL</sequence>
<dbReference type="AlphaFoldDB" id="A0A838CW49"/>
<evidence type="ECO:0000256" key="1">
    <source>
        <dbReference type="SAM" id="Phobius"/>
    </source>
</evidence>